<dbReference type="Pfam" id="PF01871">
    <property type="entry name" value="AMMECR1"/>
    <property type="match status" value="1"/>
</dbReference>
<evidence type="ECO:0000313" key="3">
    <source>
        <dbReference type="Proteomes" id="UP000326944"/>
    </source>
</evidence>
<evidence type="ECO:0000313" key="2">
    <source>
        <dbReference type="EMBL" id="QFR49142.1"/>
    </source>
</evidence>
<name>A0A5P8P0A9_9BACT</name>
<dbReference type="NCBIfam" id="TIGR00296">
    <property type="entry name" value="TIGR00296 family protein"/>
    <property type="match status" value="1"/>
</dbReference>
<accession>A0A5P8P0A9</accession>
<organism evidence="2 3">
    <name type="scientific">Sulfurimonas lithotrophica</name>
    <dbReference type="NCBI Taxonomy" id="2590022"/>
    <lineage>
        <taxon>Bacteria</taxon>
        <taxon>Pseudomonadati</taxon>
        <taxon>Campylobacterota</taxon>
        <taxon>Epsilonproteobacteria</taxon>
        <taxon>Campylobacterales</taxon>
        <taxon>Sulfurimonadaceae</taxon>
        <taxon>Sulfurimonas</taxon>
    </lineage>
</organism>
<dbReference type="InterPro" id="IPR027623">
    <property type="entry name" value="AmmeMemoSam_A"/>
</dbReference>
<dbReference type="InterPro" id="IPR027485">
    <property type="entry name" value="AMMECR1_N"/>
</dbReference>
<dbReference type="PANTHER" id="PTHR13016">
    <property type="entry name" value="AMMECR1 HOMOLOG"/>
    <property type="match status" value="1"/>
</dbReference>
<dbReference type="Gene3D" id="3.30.700.20">
    <property type="entry name" value="Hypothetical protein ph0010, domain 1"/>
    <property type="match status" value="1"/>
</dbReference>
<dbReference type="AlphaFoldDB" id="A0A5P8P0A9"/>
<dbReference type="OrthoDB" id="9782820at2"/>
<gene>
    <name evidence="2" type="primary">amrA</name>
    <name evidence="2" type="ORF">FJR48_05135</name>
</gene>
<dbReference type="RefSeq" id="WP_152307085.1">
    <property type="nucleotide sequence ID" value="NZ_CP043617.1"/>
</dbReference>
<dbReference type="InterPro" id="IPR002733">
    <property type="entry name" value="AMMECR1_domain"/>
</dbReference>
<dbReference type="NCBIfam" id="TIGR04335">
    <property type="entry name" value="AmmeMemoSam_A"/>
    <property type="match status" value="1"/>
</dbReference>
<dbReference type="InterPro" id="IPR036071">
    <property type="entry name" value="AMMECR1_dom_sf"/>
</dbReference>
<dbReference type="KEGG" id="sulg:FJR48_05135"/>
<protein>
    <submittedName>
        <fullName evidence="2">AmmeMemoRadiSam system protein A</fullName>
    </submittedName>
</protein>
<dbReference type="PANTHER" id="PTHR13016:SF0">
    <property type="entry name" value="AMME SYNDROME CANDIDATE GENE 1 PROTEIN"/>
    <property type="match status" value="1"/>
</dbReference>
<dbReference type="Proteomes" id="UP000326944">
    <property type="component" value="Chromosome"/>
</dbReference>
<reference evidence="2 3" key="1">
    <citation type="submission" date="2019-09" db="EMBL/GenBank/DDBJ databases">
        <title>Sulfurimonas gotlandica sp. nov., a chemoautotrophic and psychrotolerant epsilonproteobacterium isolated from a pelagic redoxcline, and an emended description of the genus Sulfurimonas.</title>
        <authorList>
            <person name="Wang S."/>
            <person name="Jiang L."/>
            <person name="Shao S."/>
        </authorList>
    </citation>
    <scope>NUCLEOTIDE SEQUENCE [LARGE SCALE GENOMIC DNA]</scope>
    <source>
        <strain evidence="2 3">GYSZ_1</strain>
    </source>
</reference>
<evidence type="ECO:0000259" key="1">
    <source>
        <dbReference type="PROSITE" id="PS51112"/>
    </source>
</evidence>
<dbReference type="PROSITE" id="PS51112">
    <property type="entry name" value="AMMECR1"/>
    <property type="match status" value="1"/>
</dbReference>
<dbReference type="SUPFAM" id="SSF143447">
    <property type="entry name" value="AMMECR1-like"/>
    <property type="match status" value="1"/>
</dbReference>
<proteinExistence type="predicted"/>
<feature type="domain" description="AMMECR1" evidence="1">
    <location>
        <begin position="8"/>
        <end position="181"/>
    </location>
</feature>
<keyword evidence="3" id="KW-1185">Reference proteome</keyword>
<sequence>MSFNLDESEKNLLKNIARDTLFEAVINGKKFEVDATELSQNLKTNVGAFVTLYKNKQLRGCIGIFEPNEPLYEVVRNMAISSAFHDTRFNPVSEDELEDIEIEISVLTPRKKISSLDDIVIGRDGIYIQKGSRSGTYLPHVAIQMGWDAEEFVSSCALEKAGISFDEINEADIFTYQSIVF</sequence>
<dbReference type="InterPro" id="IPR023473">
    <property type="entry name" value="AMMECR1"/>
</dbReference>
<dbReference type="EMBL" id="CP043617">
    <property type="protein sequence ID" value="QFR49142.1"/>
    <property type="molecule type" value="Genomic_DNA"/>
</dbReference>
<dbReference type="Gene3D" id="3.30.1490.150">
    <property type="entry name" value="Hypothetical protein ph0010, domain 2"/>
    <property type="match status" value="1"/>
</dbReference>